<feature type="domain" description="AGC-kinase C-terminal" evidence="21">
    <location>
        <begin position="3271"/>
        <end position="3336"/>
    </location>
</feature>
<dbReference type="Pfam" id="PF20926">
    <property type="entry name" value="Htt_N-HEAT_1"/>
    <property type="match status" value="1"/>
</dbReference>
<dbReference type="GO" id="GO:0007165">
    <property type="term" value="P:signal transduction"/>
    <property type="evidence" value="ECO:0007669"/>
    <property type="project" value="InterPro"/>
</dbReference>
<dbReference type="InterPro" id="IPR008271">
    <property type="entry name" value="Ser/Thr_kinase_AS"/>
</dbReference>
<comment type="function">
    <text evidence="2">May play a role in microtubule-mediated transport or vesicle function.</text>
</comment>
<dbReference type="GO" id="GO:0005737">
    <property type="term" value="C:cytoplasm"/>
    <property type="evidence" value="ECO:0007669"/>
    <property type="project" value="UniProtKB-SubCell"/>
</dbReference>
<dbReference type="Pfam" id="PF12372">
    <property type="entry name" value="Htt_N-HEAT"/>
    <property type="match status" value="1"/>
</dbReference>
<dbReference type="Pfam" id="PF00069">
    <property type="entry name" value="Pkinase"/>
    <property type="match status" value="1"/>
</dbReference>
<keyword evidence="9" id="KW-0723">Serine/threonine-protein kinase</keyword>
<organism evidence="22 23">
    <name type="scientific">Blomia tropicalis</name>
    <name type="common">Mite</name>
    <dbReference type="NCBI Taxonomy" id="40697"/>
    <lineage>
        <taxon>Eukaryota</taxon>
        <taxon>Metazoa</taxon>
        <taxon>Ecdysozoa</taxon>
        <taxon>Arthropoda</taxon>
        <taxon>Chelicerata</taxon>
        <taxon>Arachnida</taxon>
        <taxon>Acari</taxon>
        <taxon>Acariformes</taxon>
        <taxon>Sarcoptiformes</taxon>
        <taxon>Astigmata</taxon>
        <taxon>Glycyphagoidea</taxon>
        <taxon>Echimyopodidae</taxon>
        <taxon>Blomia</taxon>
    </lineage>
</organism>
<evidence type="ECO:0000256" key="3">
    <source>
        <dbReference type="ARBA" id="ARBA00004123"/>
    </source>
</evidence>
<comment type="subcellular location">
    <subcellularLocation>
        <location evidence="4">Cytoplasm</location>
    </subcellularLocation>
    <subcellularLocation>
        <location evidence="3">Nucleus</location>
    </subcellularLocation>
</comment>
<dbReference type="InterPro" id="IPR011989">
    <property type="entry name" value="ARM-like"/>
</dbReference>
<accession>A0A9Q0MAE4</accession>
<keyword evidence="15" id="KW-0539">Nucleus</keyword>
<keyword evidence="8" id="KW-0963">Cytoplasm</keyword>
<dbReference type="PROSITE" id="PS51285">
    <property type="entry name" value="AGC_KINASE_CTER"/>
    <property type="match status" value="1"/>
</dbReference>
<evidence type="ECO:0000313" key="23">
    <source>
        <dbReference type="Proteomes" id="UP001142055"/>
    </source>
</evidence>
<keyword evidence="10" id="KW-0597">Phosphoprotein</keyword>
<feature type="compositionally biased region" description="Low complexity" evidence="18">
    <location>
        <begin position="3416"/>
        <end position="3428"/>
    </location>
</feature>
<comment type="catalytic activity">
    <reaction evidence="1">
        <text>[G-protein-coupled receptor] + ATP = [G-protein-coupled receptor]-phosphate + ADP + H(+)</text>
        <dbReference type="Rhea" id="RHEA:12008"/>
        <dbReference type="Rhea" id="RHEA-COMP:11260"/>
        <dbReference type="Rhea" id="RHEA-COMP:11261"/>
        <dbReference type="ChEBI" id="CHEBI:15378"/>
        <dbReference type="ChEBI" id="CHEBI:30616"/>
        <dbReference type="ChEBI" id="CHEBI:43176"/>
        <dbReference type="ChEBI" id="CHEBI:68546"/>
        <dbReference type="ChEBI" id="CHEBI:456216"/>
        <dbReference type="EC" id="2.7.11.16"/>
    </reaction>
</comment>
<dbReference type="SUPFAM" id="SSF48097">
    <property type="entry name" value="Regulator of G-protein signaling, RGS"/>
    <property type="match status" value="1"/>
</dbReference>
<evidence type="ECO:0000256" key="16">
    <source>
        <dbReference type="PIRSR" id="PIRSR600239-51"/>
    </source>
</evidence>
<dbReference type="PANTHER" id="PTHR10170:SF10">
    <property type="entry name" value="HUNTINGTIN"/>
    <property type="match status" value="1"/>
</dbReference>
<keyword evidence="11" id="KW-0808">Transferase</keyword>
<dbReference type="InterPro" id="IPR048412">
    <property type="entry name" value="Htt_bridge"/>
</dbReference>
<protein>
    <recommendedName>
        <fullName evidence="7">[G-protein-coupled receptor] kinase</fullName>
        <ecNumber evidence="7">2.7.11.16</ecNumber>
    </recommendedName>
</protein>
<feature type="binding site" evidence="17">
    <location>
        <position position="3043"/>
    </location>
    <ligand>
        <name>ATP</name>
        <dbReference type="ChEBI" id="CHEBI:30616"/>
    </ligand>
</feature>
<dbReference type="PRINTS" id="PR00717">
    <property type="entry name" value="GPCRKINASE"/>
</dbReference>
<dbReference type="Gene3D" id="1.10.510.10">
    <property type="entry name" value="Transferase(Phosphotransferase) domain 1"/>
    <property type="match status" value="1"/>
</dbReference>
<name>A0A9Q0MAE4_BLOTA</name>
<dbReference type="InterPro" id="IPR017441">
    <property type="entry name" value="Protein_kinase_ATP_BS"/>
</dbReference>
<dbReference type="Pfam" id="PF20925">
    <property type="entry name" value="Htt_bridge"/>
    <property type="match status" value="1"/>
</dbReference>
<evidence type="ECO:0000256" key="1">
    <source>
        <dbReference type="ARBA" id="ARBA00001256"/>
    </source>
</evidence>
<comment type="similarity">
    <text evidence="5">Belongs to the huntingtin family.</text>
</comment>
<evidence type="ECO:0000259" key="20">
    <source>
        <dbReference type="PROSITE" id="PS50132"/>
    </source>
</evidence>
<dbReference type="EMBL" id="JAPWDV010000001">
    <property type="protein sequence ID" value="KAJ6222067.1"/>
    <property type="molecule type" value="Genomic_DNA"/>
</dbReference>
<dbReference type="SUPFAM" id="SSF48371">
    <property type="entry name" value="ARM repeat"/>
    <property type="match status" value="1"/>
</dbReference>
<evidence type="ECO:0000313" key="22">
    <source>
        <dbReference type="EMBL" id="KAJ6222067.1"/>
    </source>
</evidence>
<evidence type="ECO:0000259" key="19">
    <source>
        <dbReference type="PROSITE" id="PS50011"/>
    </source>
</evidence>
<dbReference type="InterPro" id="IPR000719">
    <property type="entry name" value="Prot_kinase_dom"/>
</dbReference>
<feature type="active site" description="Proton acceptor" evidence="16">
    <location>
        <position position="3131"/>
    </location>
</feature>
<dbReference type="InterPro" id="IPR000239">
    <property type="entry name" value="GPCR_kinase"/>
</dbReference>
<evidence type="ECO:0000259" key="21">
    <source>
        <dbReference type="PROSITE" id="PS51285"/>
    </source>
</evidence>
<dbReference type="GO" id="GO:0005634">
    <property type="term" value="C:nucleus"/>
    <property type="evidence" value="ECO:0007669"/>
    <property type="project" value="UniProtKB-SubCell"/>
</dbReference>
<dbReference type="Gene3D" id="3.30.200.20">
    <property type="entry name" value="Phosphorylase Kinase, domain 1"/>
    <property type="match status" value="1"/>
</dbReference>
<comment type="caution">
    <text evidence="22">The sequence shown here is derived from an EMBL/GenBank/DDBJ whole genome shotgun (WGS) entry which is preliminary data.</text>
</comment>
<dbReference type="InterPro" id="IPR036305">
    <property type="entry name" value="RGS_sf"/>
</dbReference>
<evidence type="ECO:0000256" key="15">
    <source>
        <dbReference type="ARBA" id="ARBA00023242"/>
    </source>
</evidence>
<dbReference type="EC" id="2.7.11.16" evidence="7"/>
<dbReference type="InterPro" id="IPR016137">
    <property type="entry name" value="RGS"/>
</dbReference>
<dbReference type="InterPro" id="IPR028426">
    <property type="entry name" value="Huntingtin_fam"/>
</dbReference>
<comment type="similarity">
    <text evidence="6">Belongs to the protein kinase superfamily. AGC Ser/Thr protein kinase family. GPRK subfamily.</text>
</comment>
<dbReference type="InterPro" id="IPR024613">
    <property type="entry name" value="Huntingtin_N_HEAT_rpt-2"/>
</dbReference>
<gene>
    <name evidence="22" type="ORF">RDWZM_000612</name>
</gene>
<proteinExistence type="inferred from homology"/>
<reference evidence="22" key="1">
    <citation type="submission" date="2022-12" db="EMBL/GenBank/DDBJ databases">
        <title>Genome assemblies of Blomia tropicalis.</title>
        <authorList>
            <person name="Cui Y."/>
        </authorList>
    </citation>
    <scope>NUCLEOTIDE SEQUENCE</scope>
    <source>
        <tissue evidence="22">Adult mites</tissue>
    </source>
</reference>
<dbReference type="Pfam" id="PF00615">
    <property type="entry name" value="RGS"/>
    <property type="match status" value="1"/>
</dbReference>
<dbReference type="PROSITE" id="PS00108">
    <property type="entry name" value="PROTEIN_KINASE_ST"/>
    <property type="match status" value="1"/>
</dbReference>
<feature type="domain" description="Protein kinase" evidence="19">
    <location>
        <begin position="3005"/>
        <end position="3270"/>
    </location>
</feature>
<dbReference type="InterPro" id="IPR000961">
    <property type="entry name" value="AGC-kinase_C"/>
</dbReference>
<evidence type="ECO:0000256" key="5">
    <source>
        <dbReference type="ARBA" id="ARBA00007153"/>
    </source>
</evidence>
<evidence type="ECO:0000256" key="18">
    <source>
        <dbReference type="SAM" id="MobiDB-lite"/>
    </source>
</evidence>
<evidence type="ECO:0000256" key="13">
    <source>
        <dbReference type="ARBA" id="ARBA00022777"/>
    </source>
</evidence>
<evidence type="ECO:0000256" key="7">
    <source>
        <dbReference type="ARBA" id="ARBA00012433"/>
    </source>
</evidence>
<dbReference type="SMART" id="SM00133">
    <property type="entry name" value="S_TK_X"/>
    <property type="match status" value="1"/>
</dbReference>
<dbReference type="GO" id="GO:0005524">
    <property type="term" value="F:ATP binding"/>
    <property type="evidence" value="ECO:0007669"/>
    <property type="project" value="UniProtKB-UniRule"/>
</dbReference>
<evidence type="ECO:0000256" key="10">
    <source>
        <dbReference type="ARBA" id="ARBA00022553"/>
    </source>
</evidence>
<dbReference type="PROSITE" id="PS50011">
    <property type="entry name" value="PROTEIN_KINASE_DOM"/>
    <property type="match status" value="1"/>
</dbReference>
<dbReference type="SMART" id="SM00220">
    <property type="entry name" value="S_TKc"/>
    <property type="match status" value="1"/>
</dbReference>
<dbReference type="FunFam" id="1.10.510.10:FF:000074">
    <property type="entry name" value="G protein-coupled receptor kinase"/>
    <property type="match status" value="1"/>
</dbReference>
<dbReference type="InterPro" id="IPR048413">
    <property type="entry name" value="Htt_C-HEAT_rpt"/>
</dbReference>
<evidence type="ECO:0000256" key="14">
    <source>
        <dbReference type="ARBA" id="ARBA00022840"/>
    </source>
</evidence>
<feature type="domain" description="RGS" evidence="20">
    <location>
        <begin position="2906"/>
        <end position="2990"/>
    </location>
</feature>
<evidence type="ECO:0000256" key="11">
    <source>
        <dbReference type="ARBA" id="ARBA00022679"/>
    </source>
</evidence>
<dbReference type="OMA" id="VHWSHLL"/>
<dbReference type="PROSITE" id="PS50132">
    <property type="entry name" value="RGS"/>
    <property type="match status" value="1"/>
</dbReference>
<dbReference type="CDD" id="cd05605">
    <property type="entry name" value="STKc_GRK4_like"/>
    <property type="match status" value="1"/>
</dbReference>
<evidence type="ECO:0000256" key="17">
    <source>
        <dbReference type="PROSITE-ProRule" id="PRU10141"/>
    </source>
</evidence>
<dbReference type="InterPro" id="IPR048411">
    <property type="entry name" value="Htt_N_HEAT_rpt-1"/>
</dbReference>
<dbReference type="InterPro" id="IPR011009">
    <property type="entry name" value="Kinase-like_dom_sf"/>
</dbReference>
<dbReference type="InterPro" id="IPR044926">
    <property type="entry name" value="RGS_subdomain_2"/>
</dbReference>
<evidence type="ECO:0000256" key="9">
    <source>
        <dbReference type="ARBA" id="ARBA00022527"/>
    </source>
</evidence>
<dbReference type="PANTHER" id="PTHR10170">
    <property type="entry name" value="HUNTINGTON DISEASE PROTEIN"/>
    <property type="match status" value="1"/>
</dbReference>
<keyword evidence="13" id="KW-0418">Kinase</keyword>
<evidence type="ECO:0000256" key="8">
    <source>
        <dbReference type="ARBA" id="ARBA00022490"/>
    </source>
</evidence>
<keyword evidence="12 17" id="KW-0547">Nucleotide-binding</keyword>
<dbReference type="InterPro" id="IPR016024">
    <property type="entry name" value="ARM-type_fold"/>
</dbReference>
<evidence type="ECO:0000256" key="2">
    <source>
        <dbReference type="ARBA" id="ARBA00002907"/>
    </source>
</evidence>
<dbReference type="SUPFAM" id="SSF56112">
    <property type="entry name" value="Protein kinase-like (PK-like)"/>
    <property type="match status" value="1"/>
</dbReference>
<dbReference type="Gene3D" id="1.25.10.10">
    <property type="entry name" value="Leucine-rich Repeat Variant"/>
    <property type="match status" value="1"/>
</dbReference>
<sequence>MAQLDRLQKSFEELKVFTILNKLAKNVDNLQPIRCLKQENVLLNKNDYIQHCNIIADVNTARNCKEFHKLLPAAIQFFLILCDDDDPDIRLVASDCIDKICLLPDSSYRRVQVELFKEIDKNGSSRTLRVALKKFSELCKLIRPGKYGVFATKLFPSLVKIINRNDDELLQESLMQFFLNICPILGSYANDKEIGNIMNALIHNLDSTSSNVRRSGAISCVTICYHARKPGQLFNLLINRLLYFLAIERSSTFSEPNENLISGIFMVVRFMMPKIISVLNNETNGNSLPTESNEIIIENLIFIYQHLLTNIRYSKSNIVILSGLEALIEYINLLPYSMYKLIMKLEEGNDEFKSQSHLISRSPTCFSAIIRHDKRYESNLSITSSINYVENINDDFNDDVFKTSGILLLDSRSDLKSSGLPSECGDSEFDFNGDDLLSDIMYDQESDKFIEDKKAEDIDNMSQCSFDNCNNFSIETGDQITENFSNVDHFNLGSKYSLEYASKLICMKFLLSGEEGQLIDDQIVRVSIKSLAMSCLCSLISIHPELLFYRVSNVQLNSQPLIDLLRYSNHSDPNLTGYVAMFVGKFIEKVISLPIHYCDFVSIHSDAENELFQLKTLINILCSIAQKSSSIAIKQTLVSFQLFLPKLMQSNECKSVDILNIIEMLINLRVNQYWLVKVELINLFSILPYNVMTYLEQNVLANESNVSSDQLYYPLSKRILEDIFFVFAYDNDHRVRQAALNTLSNFIENLCLNSYLLNTDPINMYCFQTMLTNFCHQHNSNLFIGSWHEISSSMSPLDHESKCDSIFSINISDNLRHLNRSSNVLYFVKRFLFELCHNDERKSLFGSISALSTLAKLYPPVTNWESWNLSVLNDTFEMVPLFVEILTKNQTVMLDLSVHQYLINLIADLCEGMLCNQLKQLQMQPNIETSVQTENELYCYVSSNFYKYLQLYFMHLYKLIVSHAAICEESSAIFITFIYNIHSKNQSQLASFLKKRTGKVNFFKENDNIIKKELSNKASKKQESIAFDPIYHRLFDYLKNYIRNKKTTISHKSDKYSLLSTSLNCMSKLLEMIDHSFVLNYLEDLLCYLKMIFHLDPAMTILTVKQLLKCIFGVNHVGLFVDQLNDQINWKLTSSQSLENGIAPFRLNEINSIYNTSLGIPYIRLNEFFNNYRTRLDCLEEKSSFLAWFRKRVQWKVEKTLNTNGKYETTTENDNLKKLLNNKIQFFEPLVVKSLRFYTTTTDQNFQSEFAELLAQLIQLHINYCFLDKDNILIDFIMKQFESLENVTASSISSSLHEPLLKRLFYFMVILSSGHYVSNDYIDIPKVIQLCDALIANGHHKMALNGLYIILDDIFYFKNEQNVQSFSDLEAQREVILAYCFKLLHFHQTFDLLTLIVNYYKQSDRTKWTNFSIQIIELLTCKLVEGTIHLHSSQSLESLQLLLYSLCPTSFSGATNLLSHLFAKNRSESFLFEQWFSKMLLFLKLIILNLNETELIGKIQDIRSSIDMSVLSKIGDHDSATSNESVLPEKLLCLLLLNSLQMAIVELNEMLNNYKLKQGNVDFIVYLLSQYNLSLAFIFQSGFFPKITNIAPTLLETNEPIIVVNEVVFNFIQTNGLFLKLNMLIPNLTISWLNLLYILNYDQLPETLSKLICCSPCERNQSFHSVGINLQTVKRFSLILLCDYLTENLENVEYLSWLIINHIQEIIDFCYETPVKELINSINRKSSSSGLFLQAVNSRCVELLFNPMFAIKVLDCIERAHANQSTALIMFLLEKFLFNPQVSLHYKCVKYAESIVSARLMNIYELNLNRSTNTEDLVQKNAFNYRNITNLKKALKNTSYVKLKFTVQTIKAKFFDTKRHKKQKVLNDPLSEQPPEIVPEINITWFIDIIKQYWSVRQKCTKNAVHFFNKLTNNEIISLIESNQFLIENYKQVLTYIFEKIYEKQGPVNKFRSPNSDPCRRNLAIHILNTFHRFMQFLINKFPLANSFSQHCIIESQQIDRISGNQQFLYWTKTFLSPFQYLIKNLSMFERYANSSIISDSELDITILAIYSTCIYEAYNHEDIIQLVDILILIRDSLLNRTLFGKLNQPERIHLQLCIIDSIFFLMNNYFNLSTDFKLPEEMRNFGKNSPLFENIFDSIDKMLRMFHLLESSVLNKRNGHFPPIIFQTLRDIILSLSRLQFVNSLVYMPYSLFGSKSVSFMWKEVNFIGEFHTNMSIVNASHLTDLDLLKQFSFRISTLGFVNRIQFEEIWMTLLGVLSASLDLIAIACSKDDLNDNILLVRLVIRSMTNLLYQTKSKSLKRYANNIKLKNVNTDRFELIREIIHRKRNEISSNLSLYNKSYSNNCFGFFHKPISTEQLRDYANNRYNSPTHSHSGNEIDMENVIDLYSCLHFLVEQYLQTIESFAHQSLISFPILTEIAKSCSIISDLFTEKNQFLKLLQMVNELSKVVDNYEDEILNQYVVVIIGKVHLVLESTDETFERQKKLIIEQNFKDFFLPTRIGAVRSLMYMTASSNLLSNKDLFPVLDYVSKHLENENYIPSSYCTEYVDLLWTLSLCLIDRHSTLSASNDFKDKIYKALVRNLSRSRNIFNLEMICTTLEQLICTEKLASNDMAAISTVSLQMMKLFGNQLNSNYLLSLYVFSTFFGKSKDSNKGKKLSDNDELFMAMEQLSVIFEPLKFCNSFEANLICQVLGHFLVEFFPPQDLLNKCIGEFLSNQQSHYKYLTDILFVIFNKFQNDLQYNDTAQDWVILCLSSFTQLIPISHALWALTCFLVCASQNHWIRASTLLGIDQGVGSRRNLLLLCYCATRTSQIDRQPTKLELMELENIVANTVYLKAREDSNKGKSKKWKKLLQLPHIMQCLDIKNKCSLQIYRRTSTNWPFVVSQVLRHHSIISSLQSFPGCFKNYDIQLFEDKPNVAKEIIEKFLRKDDINMFVDVLSDDIIERCIGNSANVTKDLFHECSQCVKKFLSDEPFKQFENSKYFLRYCQFKTLEMRPVTAKTFRMYRVLGKGGFGEVCACQVRATGKMYACKKLEKKRIKKRKGEIMVLTEKQILQKVNSRFVVSLAYAYETKDSLCLILTIMNGGDLKFHIYNMGCDPGFDLIRARFYAAEITQGLEHLHSLGIVYRDLKPENILLDDNGHVRISDLGLALEIPENEQVRGRVGTVGYMSPEVIDNEKYSFSPDWFSLGCLIFEMIEGQAPFRGRKEKVKREEVERRVKDDDEVYSIKFNENARLICRQLLRKKVKDRLGCSSGRLGAKEVKSHSFFTEINWKRLEAGLLEPPFIPDPHAVYAKDVLDIEQFSTVKGVNIDASDDKFYTKFSTGCVSIPWQNEIIETECFEELVAFPSDGSLPPDLSISNCTPEPESNSCFPFLRKRKTRHKENNINILNVCTNETETIVALMNQATSSTALASSTTMTTTSNTTIEPIRSTH</sequence>
<evidence type="ECO:0000256" key="6">
    <source>
        <dbReference type="ARBA" id="ARBA00009793"/>
    </source>
</evidence>
<dbReference type="GO" id="GO:0004703">
    <property type="term" value="F:G protein-coupled receptor kinase activity"/>
    <property type="evidence" value="ECO:0007669"/>
    <property type="project" value="UniProtKB-EC"/>
</dbReference>
<evidence type="ECO:0000256" key="12">
    <source>
        <dbReference type="ARBA" id="ARBA00022741"/>
    </source>
</evidence>
<keyword evidence="23" id="KW-1185">Reference proteome</keyword>
<keyword evidence="14 17" id="KW-0067">ATP-binding</keyword>
<dbReference type="Proteomes" id="UP001142055">
    <property type="component" value="Chromosome 1"/>
</dbReference>
<feature type="region of interest" description="Disordered" evidence="18">
    <location>
        <begin position="3416"/>
        <end position="3436"/>
    </location>
</feature>
<dbReference type="Pfam" id="PF20927">
    <property type="entry name" value="Htt_C-HEAT"/>
    <property type="match status" value="2"/>
</dbReference>
<dbReference type="PROSITE" id="PS00107">
    <property type="entry name" value="PROTEIN_KINASE_ATP"/>
    <property type="match status" value="1"/>
</dbReference>
<evidence type="ECO:0000256" key="4">
    <source>
        <dbReference type="ARBA" id="ARBA00004496"/>
    </source>
</evidence>
<dbReference type="Gene3D" id="1.10.167.10">
    <property type="entry name" value="Regulator of G-protein Signalling 4, domain 2"/>
    <property type="match status" value="1"/>
</dbReference>